<dbReference type="Proteomes" id="UP000001745">
    <property type="component" value="Unassembled WGS sequence"/>
</dbReference>
<dbReference type="PANTHER" id="PTHR37017">
    <property type="entry name" value="AB HYDROLASE-1 DOMAIN-CONTAINING PROTEIN-RELATED"/>
    <property type="match status" value="1"/>
</dbReference>
<dbReference type="STRING" id="441959.B8MQM2"/>
<dbReference type="Pfam" id="PF12697">
    <property type="entry name" value="Abhydrolase_6"/>
    <property type="match status" value="1"/>
</dbReference>
<organism evidence="2 3">
    <name type="scientific">Talaromyces stipitatus (strain ATCC 10500 / CBS 375.48 / QM 6759 / NRRL 1006)</name>
    <name type="common">Penicillium stipitatum</name>
    <dbReference type="NCBI Taxonomy" id="441959"/>
    <lineage>
        <taxon>Eukaryota</taxon>
        <taxon>Fungi</taxon>
        <taxon>Dikarya</taxon>
        <taxon>Ascomycota</taxon>
        <taxon>Pezizomycotina</taxon>
        <taxon>Eurotiomycetes</taxon>
        <taxon>Eurotiomycetidae</taxon>
        <taxon>Eurotiales</taxon>
        <taxon>Trichocomaceae</taxon>
        <taxon>Talaromyces</taxon>
        <taxon>Talaromyces sect. Talaromyces</taxon>
    </lineage>
</organism>
<dbReference type="PANTHER" id="PTHR37017:SF11">
    <property type="entry name" value="ESTERASE_LIPASE_THIOESTERASE DOMAIN-CONTAINING PROTEIN"/>
    <property type="match status" value="1"/>
</dbReference>
<reference evidence="3" key="1">
    <citation type="journal article" date="2015" name="Genome Announc.">
        <title>Genome sequence of the AIDS-associated pathogen Penicillium marneffei (ATCC18224) and its near taxonomic relative Talaromyces stipitatus (ATCC10500).</title>
        <authorList>
            <person name="Nierman W.C."/>
            <person name="Fedorova-Abrams N.D."/>
            <person name="Andrianopoulos A."/>
        </authorList>
    </citation>
    <scope>NUCLEOTIDE SEQUENCE [LARGE SCALE GENOMIC DNA]</scope>
    <source>
        <strain evidence="3">ATCC 10500 / CBS 375.48 / QM 6759 / NRRL 1006</strain>
    </source>
</reference>
<dbReference type="AlphaFoldDB" id="B8MQM2"/>
<name>B8MQM2_TALSN</name>
<dbReference type="EMBL" id="EQ962659">
    <property type="protein sequence ID" value="EED13445.1"/>
    <property type="molecule type" value="Genomic_DNA"/>
</dbReference>
<dbReference type="InterPro" id="IPR029058">
    <property type="entry name" value="AB_hydrolase_fold"/>
</dbReference>
<dbReference type="eggNOG" id="ENOG502SNJH">
    <property type="taxonomic scope" value="Eukaryota"/>
</dbReference>
<dbReference type="ESTHER" id="talsn-b8mqm2">
    <property type="family name" value="6_AlphaBeta_hydrolase"/>
</dbReference>
<gene>
    <name evidence="2" type="ORF">TSTA_059310</name>
</gene>
<feature type="domain" description="AB hydrolase-1" evidence="1">
    <location>
        <begin position="6"/>
        <end position="236"/>
    </location>
</feature>
<dbReference type="VEuPathDB" id="FungiDB:TSTA_059310"/>
<dbReference type="SUPFAM" id="SSF53474">
    <property type="entry name" value="alpha/beta-Hydrolases"/>
    <property type="match status" value="1"/>
</dbReference>
<dbReference type="OMA" id="HSYGSMP"/>
<dbReference type="InterPro" id="IPR000073">
    <property type="entry name" value="AB_hydrolase_1"/>
</dbReference>
<evidence type="ECO:0000313" key="2">
    <source>
        <dbReference type="EMBL" id="EED13445.1"/>
    </source>
</evidence>
<dbReference type="RefSeq" id="XP_002487556.1">
    <property type="nucleotide sequence ID" value="XM_002487511.1"/>
</dbReference>
<dbReference type="GeneID" id="8107401"/>
<proteinExistence type="predicted"/>
<evidence type="ECO:0000259" key="1">
    <source>
        <dbReference type="Pfam" id="PF12697"/>
    </source>
</evidence>
<dbReference type="OrthoDB" id="408373at2759"/>
<dbReference type="HOGENOM" id="CLU_046066_1_3_1"/>
<dbReference type="Gene3D" id="3.40.50.1820">
    <property type="entry name" value="alpha/beta hydrolase"/>
    <property type="match status" value="1"/>
</dbReference>
<accession>B8MQM2</accession>
<dbReference type="CDD" id="cd01653">
    <property type="entry name" value="GATase1"/>
    <property type="match status" value="1"/>
</dbReference>
<sequence length="256" mass="27745">MSKPTIVFIPGAWLPEPTYSSFLQALEKAGYPVRYISFPSSESAGADCQQDATAIRDQAIKPLIEHEGKDILLLMHSYGSMPGASAARGFCKTDRQRNGQAGGIIALICIGAFLVPEGLSCAGLQGGKLPDWVLLDQPEKGVNIPDNAVEIFAADVEPGLTNQMTAQLKPHSNLAFTSEQPPSAWTESSYDGRCAYIVTGEDRAVSKHAQYQMIEGTGKRWIVKEIPSSSHMAPFLSLTDICIELVHEIVSECEDF</sequence>
<keyword evidence="3" id="KW-1185">Reference proteome</keyword>
<dbReference type="InParanoid" id="B8MQM2"/>
<dbReference type="PhylomeDB" id="B8MQM2"/>
<protein>
    <recommendedName>
        <fullName evidence="1">AB hydrolase-1 domain-containing protein</fullName>
    </recommendedName>
</protein>
<dbReference type="InterPro" id="IPR052897">
    <property type="entry name" value="Sec-Metab_Biosynth_Hydrolase"/>
</dbReference>
<evidence type="ECO:0000313" key="3">
    <source>
        <dbReference type="Proteomes" id="UP000001745"/>
    </source>
</evidence>